<reference evidence="2" key="1">
    <citation type="journal article" date="2024" name="Proc. Natl. Acad. Sci. U.S.A.">
        <title>Extraordinary preservation of gene collinearity over three hundred million years revealed in homosporous lycophytes.</title>
        <authorList>
            <person name="Li C."/>
            <person name="Wickell D."/>
            <person name="Kuo L.Y."/>
            <person name="Chen X."/>
            <person name="Nie B."/>
            <person name="Liao X."/>
            <person name="Peng D."/>
            <person name="Ji J."/>
            <person name="Jenkins J."/>
            <person name="Williams M."/>
            <person name="Shu S."/>
            <person name="Plott C."/>
            <person name="Barry K."/>
            <person name="Rajasekar S."/>
            <person name="Grimwood J."/>
            <person name="Han X."/>
            <person name="Sun S."/>
            <person name="Hou Z."/>
            <person name="He W."/>
            <person name="Dai G."/>
            <person name="Sun C."/>
            <person name="Schmutz J."/>
            <person name="Leebens-Mack J.H."/>
            <person name="Li F.W."/>
            <person name="Wang L."/>
        </authorList>
    </citation>
    <scope>NUCLEOTIDE SEQUENCE [LARGE SCALE GENOMIC DNA]</scope>
    <source>
        <strain evidence="2">cv. PW_Plant_1</strain>
    </source>
</reference>
<comment type="caution">
    <text evidence="1">The sequence shown here is derived from an EMBL/GenBank/DDBJ whole genome shotgun (WGS) entry which is preliminary data.</text>
</comment>
<organism evidence="1 2">
    <name type="scientific">Diphasiastrum complanatum</name>
    <name type="common">Issler's clubmoss</name>
    <name type="synonym">Lycopodium complanatum</name>
    <dbReference type="NCBI Taxonomy" id="34168"/>
    <lineage>
        <taxon>Eukaryota</taxon>
        <taxon>Viridiplantae</taxon>
        <taxon>Streptophyta</taxon>
        <taxon>Embryophyta</taxon>
        <taxon>Tracheophyta</taxon>
        <taxon>Lycopodiopsida</taxon>
        <taxon>Lycopodiales</taxon>
        <taxon>Lycopodiaceae</taxon>
        <taxon>Lycopodioideae</taxon>
        <taxon>Diphasiastrum</taxon>
    </lineage>
</organism>
<accession>A0ACC2CR24</accession>
<dbReference type="Proteomes" id="UP001162992">
    <property type="component" value="Chromosome 9"/>
</dbReference>
<evidence type="ECO:0000313" key="1">
    <source>
        <dbReference type="EMBL" id="KAJ7544413.1"/>
    </source>
</evidence>
<dbReference type="EMBL" id="CM055100">
    <property type="protein sequence ID" value="KAJ7544413.1"/>
    <property type="molecule type" value="Genomic_DNA"/>
</dbReference>
<proteinExistence type="predicted"/>
<sequence>MVDSPGRLLSSMSGGEDQLPSQVGGCVGVLMHLFDWNFRLQAKKFFSPKLLFTGCVDSSKKKKRYRANLPLAKLLLIADESYGGAPISEKASESVDSTATETNLSAKGVGRKRTPGVVARLMGLESLPGIELARDGYVHLQSDSSDDTQESAHVKKGSGFSSARKFKEDCYSMEGSSDGHIAKENNESVLQVTATNAEKQIISENRNRHADLPRQKNMHPSTTFDNSTLLIFSKLLSSWDADSDHDQPLVSYFERPNQIRNPNFEGVAKGPDQRFDGKQSGSACLAAGKEDWSPNLECLEYQLQSAGPESNGNNEIQWEKADCEISIAEPNLCEISIAEPNLSADKENQQEDISEDEEGSEQRRDPRSSTESRHCNVESTASSNRVIWSRDKRKVESSKTKSTRRCYNKKLELDAQEEYRPLDFLKDRNAGEKKRRGFDPQLSGFPSVNGATGNADMEVKAISALPYKFHSRNADTENQNIAQTSATTTNMLQKEVHPPKILQKKAVFSHISKDSYVQMEIVNKGAPRTLNLMHSELPESLRRAKDMGIKPRQQPSLSAKRLQFLATVEKKETLIVQDLRLTQRTAIIQKNSRPSKSADVPFKRSAKPSSNPEHLTQSSTTVFLRDKQNLVSHKEVENRTKKDHNKILKQPKLKQNLILKRTVHRGMITSKGNVHNHNVPPQIGAKGNLLHNNSSIYKPNSNSDLTDKHFKSDNSLDSQSHTTPRKMKRMEHEPNMENPVCNLRLHTSSGKLEVEAAMRDDLIITGQSKTSSQFASEINGSKTVFHSCRSRASSEECDCAHDDKHTVDGGAQNEGSKGLSSKALNLCGKTEGDWWEDACDNSLPWDNFRLTVNEGFGNPPSKARQQRMSVDQADICETMSDSTYTEDSEHPSPVSVIYSPFQEGMLSRLRQDFQEKLHDTQMKMLQSSSTLSTSELLRQDHSSELDAIQNEQITEGNSATFETSCCPIFFIGPAENAEMDDNFDIECYVKRVLIASGFQLENKTCTEDVTCPLRLGDWKYGSLGTHQRLLLHCVNEALDLSLSQSVACHGQMKQSHVKSTLTGEHIFDEVCNHMSGWQKLSLQAADSIVDIEVSGADKAWRNLRQELADITRITECMVFSDVIDELLLDLMVLKE</sequence>
<evidence type="ECO:0000313" key="2">
    <source>
        <dbReference type="Proteomes" id="UP001162992"/>
    </source>
</evidence>
<protein>
    <submittedName>
        <fullName evidence="1">Uncharacterized protein</fullName>
    </submittedName>
</protein>
<keyword evidence="2" id="KW-1185">Reference proteome</keyword>
<name>A0ACC2CR24_DIPCM</name>
<gene>
    <name evidence="1" type="ORF">O6H91_09G078400</name>
</gene>